<dbReference type="AlphaFoldDB" id="A0A7L4ZFP3"/>
<evidence type="ECO:0000256" key="1">
    <source>
        <dbReference type="SAM" id="MobiDB-lite"/>
    </source>
</evidence>
<name>A0A7L4ZFP3_9FLAO</name>
<evidence type="ECO:0000313" key="2">
    <source>
        <dbReference type="EMBL" id="QHI35026.1"/>
    </source>
</evidence>
<organism evidence="2 3">
    <name type="scientific">Kordia antarctica</name>
    <dbReference type="NCBI Taxonomy" id="1218801"/>
    <lineage>
        <taxon>Bacteria</taxon>
        <taxon>Pseudomonadati</taxon>
        <taxon>Bacteroidota</taxon>
        <taxon>Flavobacteriia</taxon>
        <taxon>Flavobacteriales</taxon>
        <taxon>Flavobacteriaceae</taxon>
        <taxon>Kordia</taxon>
    </lineage>
</organism>
<evidence type="ECO:0000313" key="3">
    <source>
        <dbReference type="Proteomes" id="UP000464657"/>
    </source>
</evidence>
<reference evidence="2 3" key="1">
    <citation type="journal article" date="2013" name="Int. J. Syst. Evol. Microbiol.">
        <title>Kordia antarctica sp. nov., isolated from Antarctic seawater.</title>
        <authorList>
            <person name="Baek K."/>
            <person name="Choi A."/>
            <person name="Kang I."/>
            <person name="Lee K."/>
            <person name="Cho J.C."/>
        </authorList>
    </citation>
    <scope>NUCLEOTIDE SEQUENCE [LARGE SCALE GENOMIC DNA]</scope>
    <source>
        <strain evidence="2 3">IMCC3317</strain>
    </source>
</reference>
<proteinExistence type="predicted"/>
<protein>
    <submittedName>
        <fullName evidence="2">Uncharacterized protein</fullName>
    </submittedName>
</protein>
<dbReference type="Proteomes" id="UP000464657">
    <property type="component" value="Chromosome"/>
</dbReference>
<dbReference type="KEGG" id="kan:IMCC3317_03720"/>
<dbReference type="EMBL" id="CP019288">
    <property type="protein sequence ID" value="QHI35026.1"/>
    <property type="molecule type" value="Genomic_DNA"/>
</dbReference>
<feature type="region of interest" description="Disordered" evidence="1">
    <location>
        <begin position="25"/>
        <end position="51"/>
    </location>
</feature>
<gene>
    <name evidence="2" type="ORF">IMCC3317_03720</name>
</gene>
<dbReference type="PROSITE" id="PS51257">
    <property type="entry name" value="PROKAR_LIPOPROTEIN"/>
    <property type="match status" value="1"/>
</dbReference>
<keyword evidence="3" id="KW-1185">Reference proteome</keyword>
<dbReference type="RefSeq" id="WP_228054915.1">
    <property type="nucleotide sequence ID" value="NZ_CP019288.1"/>
</dbReference>
<sequence length="51" mass="5755">MKLRNYIFAAVVFASVTFVSCNPDSIADEDNPYQTEEGIERSKLKPPPQTH</sequence>
<accession>A0A7L4ZFP3</accession>